<dbReference type="AlphaFoldDB" id="V5DUZ7"/>
<proteinExistence type="predicted"/>
<dbReference type="Proteomes" id="UP000017842">
    <property type="component" value="Unassembled WGS sequence"/>
</dbReference>
<organism evidence="1 2">
    <name type="scientific">Methyloglobulus morosus KoM1</name>
    <dbReference type="NCBI Taxonomy" id="1116472"/>
    <lineage>
        <taxon>Bacteria</taxon>
        <taxon>Pseudomonadati</taxon>
        <taxon>Pseudomonadota</taxon>
        <taxon>Gammaproteobacteria</taxon>
        <taxon>Methylococcales</taxon>
        <taxon>Methylococcaceae</taxon>
        <taxon>Methyloglobulus</taxon>
    </lineage>
</organism>
<evidence type="ECO:0000313" key="2">
    <source>
        <dbReference type="Proteomes" id="UP000017842"/>
    </source>
</evidence>
<protein>
    <submittedName>
        <fullName evidence="1">Uncharacterized protein</fullName>
    </submittedName>
</protein>
<gene>
    <name evidence="1" type="ORF">MGMO_115c00160</name>
</gene>
<evidence type="ECO:0000313" key="1">
    <source>
        <dbReference type="EMBL" id="ESS71231.1"/>
    </source>
</evidence>
<reference evidence="1 2" key="1">
    <citation type="journal article" date="2013" name="Genome Announc.">
        <title>Draft Genome Sequence of the Methanotrophic Gammaproteobacterium Methyloglobulus morosus DSM 22980 Strain KoM1.</title>
        <authorList>
            <person name="Poehlein A."/>
            <person name="Deutzmann J.S."/>
            <person name="Daniel R."/>
            <person name="Simeonova D.D."/>
        </authorList>
    </citation>
    <scope>NUCLEOTIDE SEQUENCE [LARGE SCALE GENOMIC DNA]</scope>
    <source>
        <strain evidence="1 2">KoM1</strain>
    </source>
</reference>
<keyword evidence="2" id="KW-1185">Reference proteome</keyword>
<name>V5DUZ7_9GAMM</name>
<dbReference type="eggNOG" id="COG3677">
    <property type="taxonomic scope" value="Bacteria"/>
</dbReference>
<sequence length="82" mass="8860">MNNGEFMQLVTALRELDHHQRKRLSASLNQASDEAKVFDVIEACFECKSLVLIVPVPSCTALVVLAGCSVTVANSATRPSMP</sequence>
<accession>V5DUZ7</accession>
<comment type="caution">
    <text evidence="1">The sequence shown here is derived from an EMBL/GenBank/DDBJ whole genome shotgun (WGS) entry which is preliminary data.</text>
</comment>
<dbReference type="EMBL" id="AYLO01000108">
    <property type="protein sequence ID" value="ESS71231.1"/>
    <property type="molecule type" value="Genomic_DNA"/>
</dbReference>